<dbReference type="EMBL" id="SRLO01001117">
    <property type="protein sequence ID" value="TNN41325.1"/>
    <property type="molecule type" value="Genomic_DNA"/>
</dbReference>
<evidence type="ECO:0000313" key="2">
    <source>
        <dbReference type="Proteomes" id="UP000314294"/>
    </source>
</evidence>
<evidence type="ECO:0000313" key="1">
    <source>
        <dbReference type="EMBL" id="TNN41325.1"/>
    </source>
</evidence>
<gene>
    <name evidence="1" type="ORF">EYF80_048499</name>
</gene>
<sequence length="152" mass="16258">MTQHPVAQPADVSKGSVALVSELLQAQHGAVAANILPTVGDVHHEENEILQQLGHEPASESGEVKHFTDRFGNSFKDFSGRSQQYQYGVARGAGLYSALYLGTMESPPLRVVGSSSKMEEMSMPSGTGTNVYMIFSCGARRRARKASLSASS</sequence>
<comment type="caution">
    <text evidence="1">The sequence shown here is derived from an EMBL/GenBank/DDBJ whole genome shotgun (WGS) entry which is preliminary data.</text>
</comment>
<reference evidence="1 2" key="1">
    <citation type="submission" date="2019-03" db="EMBL/GenBank/DDBJ databases">
        <title>First draft genome of Liparis tanakae, snailfish: a comprehensive survey of snailfish specific genes.</title>
        <authorList>
            <person name="Kim W."/>
            <person name="Song I."/>
            <person name="Jeong J.-H."/>
            <person name="Kim D."/>
            <person name="Kim S."/>
            <person name="Ryu S."/>
            <person name="Song J.Y."/>
            <person name="Lee S.K."/>
        </authorList>
    </citation>
    <scope>NUCLEOTIDE SEQUENCE [LARGE SCALE GENOMIC DNA]</scope>
    <source>
        <tissue evidence="1">Muscle</tissue>
    </source>
</reference>
<protein>
    <submittedName>
        <fullName evidence="1">Uncharacterized protein</fullName>
    </submittedName>
</protein>
<dbReference type="AlphaFoldDB" id="A0A4Z2FK36"/>
<name>A0A4Z2FK36_9TELE</name>
<dbReference type="Proteomes" id="UP000314294">
    <property type="component" value="Unassembled WGS sequence"/>
</dbReference>
<accession>A0A4Z2FK36</accession>
<organism evidence="1 2">
    <name type="scientific">Liparis tanakae</name>
    <name type="common">Tanaka's snailfish</name>
    <dbReference type="NCBI Taxonomy" id="230148"/>
    <lineage>
        <taxon>Eukaryota</taxon>
        <taxon>Metazoa</taxon>
        <taxon>Chordata</taxon>
        <taxon>Craniata</taxon>
        <taxon>Vertebrata</taxon>
        <taxon>Euteleostomi</taxon>
        <taxon>Actinopterygii</taxon>
        <taxon>Neopterygii</taxon>
        <taxon>Teleostei</taxon>
        <taxon>Neoteleostei</taxon>
        <taxon>Acanthomorphata</taxon>
        <taxon>Eupercaria</taxon>
        <taxon>Perciformes</taxon>
        <taxon>Cottioidei</taxon>
        <taxon>Cottales</taxon>
        <taxon>Liparidae</taxon>
        <taxon>Liparis</taxon>
    </lineage>
</organism>
<keyword evidence="2" id="KW-1185">Reference proteome</keyword>
<proteinExistence type="predicted"/>